<gene>
    <name evidence="2" type="ORF">HNAJ_LOCUS2461</name>
</gene>
<keyword evidence="3" id="KW-1185">Reference proteome</keyword>
<evidence type="ECO:0000313" key="4">
    <source>
        <dbReference type="WBParaSite" id="HNAJ_0000246201-mRNA-1"/>
    </source>
</evidence>
<dbReference type="AlphaFoldDB" id="A0A0R3T5X4"/>
<proteinExistence type="predicted"/>
<accession>A0A0R3T5X4</accession>
<reference evidence="4" key="1">
    <citation type="submission" date="2017-02" db="UniProtKB">
        <authorList>
            <consortium name="WormBaseParasite"/>
        </authorList>
    </citation>
    <scope>IDENTIFICATION</scope>
</reference>
<organism evidence="4">
    <name type="scientific">Rodentolepis nana</name>
    <name type="common">Dwarf tapeworm</name>
    <name type="synonym">Hymenolepis nana</name>
    <dbReference type="NCBI Taxonomy" id="102285"/>
    <lineage>
        <taxon>Eukaryota</taxon>
        <taxon>Metazoa</taxon>
        <taxon>Spiralia</taxon>
        <taxon>Lophotrochozoa</taxon>
        <taxon>Platyhelminthes</taxon>
        <taxon>Cestoda</taxon>
        <taxon>Eucestoda</taxon>
        <taxon>Cyclophyllidea</taxon>
        <taxon>Hymenolepididae</taxon>
        <taxon>Rodentolepis</taxon>
    </lineage>
</organism>
<evidence type="ECO:0000313" key="3">
    <source>
        <dbReference type="Proteomes" id="UP000278807"/>
    </source>
</evidence>
<evidence type="ECO:0000256" key="1">
    <source>
        <dbReference type="SAM" id="MobiDB-lite"/>
    </source>
</evidence>
<reference evidence="2 3" key="2">
    <citation type="submission" date="2018-11" db="EMBL/GenBank/DDBJ databases">
        <authorList>
            <consortium name="Pathogen Informatics"/>
        </authorList>
    </citation>
    <scope>NUCLEOTIDE SEQUENCE [LARGE SCALE GENOMIC DNA]</scope>
</reference>
<evidence type="ECO:0000313" key="2">
    <source>
        <dbReference type="EMBL" id="VDN98320.1"/>
    </source>
</evidence>
<dbReference type="Proteomes" id="UP000278807">
    <property type="component" value="Unassembled WGS sequence"/>
</dbReference>
<name>A0A0R3T5X4_RODNA</name>
<protein>
    <submittedName>
        <fullName evidence="4">Ovule protein</fullName>
    </submittedName>
</protein>
<dbReference type="OrthoDB" id="6258311at2759"/>
<sequence>MEDQVEVTTRPLGHTTHTIHRRGPATAPRGGFWLLSFPPDPLHPSLGNLETTAFRQDPHIDAALSTDARSTCAHAGWSSQRRQFQPPGLQVAGLQAHAATPSRSLTPALCTYALLSQLFSLSAPTTHLLSVTSYYLPSSLAICIPPSCHRPFSLSPFLPTTLVVLTYAHFTSAFYQTNK</sequence>
<dbReference type="WBParaSite" id="HNAJ_0000246201-mRNA-1">
    <property type="protein sequence ID" value="HNAJ_0000246201-mRNA-1"/>
    <property type="gene ID" value="HNAJ_0000246201"/>
</dbReference>
<feature type="region of interest" description="Disordered" evidence="1">
    <location>
        <begin position="1"/>
        <end position="24"/>
    </location>
</feature>
<dbReference type="EMBL" id="UZAE01001200">
    <property type="protein sequence ID" value="VDN98320.1"/>
    <property type="molecule type" value="Genomic_DNA"/>
</dbReference>